<dbReference type="InterPro" id="IPR001240">
    <property type="entry name" value="PRAI_dom"/>
</dbReference>
<dbReference type="CDD" id="cd00405">
    <property type="entry name" value="PRAI"/>
    <property type="match status" value="1"/>
</dbReference>
<dbReference type="Pfam" id="PF00697">
    <property type="entry name" value="PRAI"/>
    <property type="match status" value="1"/>
</dbReference>
<dbReference type="SUPFAM" id="SSF51366">
    <property type="entry name" value="Ribulose-phoshate binding barrel"/>
    <property type="match status" value="1"/>
</dbReference>
<evidence type="ECO:0000259" key="10">
    <source>
        <dbReference type="Pfam" id="PF00697"/>
    </source>
</evidence>
<dbReference type="Gene3D" id="3.20.20.70">
    <property type="entry name" value="Aldolase class I"/>
    <property type="match status" value="1"/>
</dbReference>
<keyword evidence="6 9" id="KW-0822">Tryptophan biosynthesis</keyword>
<comment type="pathway">
    <text evidence="2 9">Amino-acid biosynthesis; L-tryptophan biosynthesis; L-tryptophan from chorismate: step 3/5.</text>
</comment>
<dbReference type="PANTHER" id="PTHR42894:SF1">
    <property type="entry name" value="N-(5'-PHOSPHORIBOSYL)ANTHRANILATE ISOMERASE"/>
    <property type="match status" value="1"/>
</dbReference>
<dbReference type="AlphaFoldDB" id="A0A0M7AIP2"/>
<evidence type="ECO:0000313" key="11">
    <source>
        <dbReference type="EMBL" id="CTQ74286.1"/>
    </source>
</evidence>
<dbReference type="InterPro" id="IPR044643">
    <property type="entry name" value="TrpF_fam"/>
</dbReference>
<feature type="domain" description="N-(5'phosphoribosyl) anthranilate isomerase (PRAI)" evidence="10">
    <location>
        <begin position="6"/>
        <end position="208"/>
    </location>
</feature>
<keyword evidence="7 9" id="KW-0057">Aromatic amino acid biosynthesis</keyword>
<dbReference type="RefSeq" id="WP_055673128.1">
    <property type="nucleotide sequence ID" value="NZ_CXWD01000016.1"/>
</dbReference>
<comment type="catalytic activity">
    <reaction evidence="1 9">
        <text>N-(5-phospho-beta-D-ribosyl)anthranilate = 1-(2-carboxyphenylamino)-1-deoxy-D-ribulose 5-phosphate</text>
        <dbReference type="Rhea" id="RHEA:21540"/>
        <dbReference type="ChEBI" id="CHEBI:18277"/>
        <dbReference type="ChEBI" id="CHEBI:58613"/>
        <dbReference type="EC" id="5.3.1.24"/>
    </reaction>
</comment>
<reference evidence="12" key="1">
    <citation type="submission" date="2015-07" db="EMBL/GenBank/DDBJ databases">
        <authorList>
            <person name="Rodrigo-Torres Lidia"/>
            <person name="Arahal R.David."/>
        </authorList>
    </citation>
    <scope>NUCLEOTIDE SEQUENCE [LARGE SCALE GENOMIC DNA]</scope>
    <source>
        <strain evidence="12">CECT 5112</strain>
    </source>
</reference>
<dbReference type="HAMAP" id="MF_00135">
    <property type="entry name" value="PRAI"/>
    <property type="match status" value="1"/>
</dbReference>
<name>A0A0M7AIP2_9HYPH</name>
<proteinExistence type="inferred from homology"/>
<organism evidence="11 12">
    <name type="scientific">Roseibium alexandrii</name>
    <dbReference type="NCBI Taxonomy" id="388408"/>
    <lineage>
        <taxon>Bacteria</taxon>
        <taxon>Pseudomonadati</taxon>
        <taxon>Pseudomonadota</taxon>
        <taxon>Alphaproteobacteria</taxon>
        <taxon>Hyphomicrobiales</taxon>
        <taxon>Stappiaceae</taxon>
        <taxon>Roseibium</taxon>
    </lineage>
</organism>
<dbReference type="OrthoDB" id="9796196at2"/>
<evidence type="ECO:0000256" key="3">
    <source>
        <dbReference type="ARBA" id="ARBA00012572"/>
    </source>
</evidence>
<dbReference type="EC" id="5.3.1.24" evidence="3 9"/>
<comment type="similarity">
    <text evidence="9">Belongs to the TrpF family.</text>
</comment>
<dbReference type="PANTHER" id="PTHR42894">
    <property type="entry name" value="N-(5'-PHOSPHORIBOSYL)ANTHRANILATE ISOMERASE"/>
    <property type="match status" value="1"/>
</dbReference>
<dbReference type="GO" id="GO:0000162">
    <property type="term" value="P:L-tryptophan biosynthetic process"/>
    <property type="evidence" value="ECO:0007669"/>
    <property type="project" value="UniProtKB-UniRule"/>
</dbReference>
<accession>A0A0M7AIP2</accession>
<evidence type="ECO:0000313" key="12">
    <source>
        <dbReference type="Proteomes" id="UP000053235"/>
    </source>
</evidence>
<sequence length="221" mass="23743">MSDIKVKICGLSTEDTMQAALDAGADMVGLVFFPKSPRHVNLSDACKLADMARGKADIVALTVNMDLDGLSRINELVGPDYFQFHGSEAPESLAAAKVMHGKKIMKAISVSDKSDLEQALYYSIVADRILFDAKPPAGSDIPGGNGVSFDWTLLKDLDLKKPFMLSGGLNMDNVAEAIRLSGAKEIDLSSGVERERGVKDPALIRSFLAKVKNTQAEAVKE</sequence>
<evidence type="ECO:0000256" key="8">
    <source>
        <dbReference type="ARBA" id="ARBA00023235"/>
    </source>
</evidence>
<dbReference type="NCBIfam" id="NF002295">
    <property type="entry name" value="PRK01222.1-1"/>
    <property type="match status" value="1"/>
</dbReference>
<evidence type="ECO:0000256" key="7">
    <source>
        <dbReference type="ARBA" id="ARBA00023141"/>
    </source>
</evidence>
<dbReference type="InterPro" id="IPR011060">
    <property type="entry name" value="RibuloseP-bd_barrel"/>
</dbReference>
<dbReference type="InterPro" id="IPR013785">
    <property type="entry name" value="Aldolase_TIM"/>
</dbReference>
<evidence type="ECO:0000256" key="4">
    <source>
        <dbReference type="ARBA" id="ARBA00022272"/>
    </source>
</evidence>
<gene>
    <name evidence="9 11" type="primary">trpF</name>
    <name evidence="11" type="ORF">LAX5112_03824</name>
</gene>
<dbReference type="Proteomes" id="UP000053235">
    <property type="component" value="Unassembled WGS sequence"/>
</dbReference>
<evidence type="ECO:0000256" key="6">
    <source>
        <dbReference type="ARBA" id="ARBA00022822"/>
    </source>
</evidence>
<evidence type="ECO:0000256" key="5">
    <source>
        <dbReference type="ARBA" id="ARBA00022605"/>
    </source>
</evidence>
<dbReference type="UniPathway" id="UPA00035">
    <property type="reaction ID" value="UER00042"/>
</dbReference>
<keyword evidence="8 9" id="KW-0413">Isomerase</keyword>
<dbReference type="EMBL" id="CXWD01000016">
    <property type="protein sequence ID" value="CTQ74286.1"/>
    <property type="molecule type" value="Genomic_DNA"/>
</dbReference>
<evidence type="ECO:0000256" key="1">
    <source>
        <dbReference type="ARBA" id="ARBA00001164"/>
    </source>
</evidence>
<keyword evidence="5 9" id="KW-0028">Amino-acid biosynthesis</keyword>
<keyword evidence="12" id="KW-1185">Reference proteome</keyword>
<dbReference type="GO" id="GO:0004640">
    <property type="term" value="F:phosphoribosylanthranilate isomerase activity"/>
    <property type="evidence" value="ECO:0007669"/>
    <property type="project" value="UniProtKB-UniRule"/>
</dbReference>
<evidence type="ECO:0000256" key="2">
    <source>
        <dbReference type="ARBA" id="ARBA00004664"/>
    </source>
</evidence>
<protein>
    <recommendedName>
        <fullName evidence="4 9">N-(5'-phosphoribosyl)anthranilate isomerase</fullName>
        <shortName evidence="9">PRAI</shortName>
        <ecNumber evidence="3 9">5.3.1.24</ecNumber>
    </recommendedName>
</protein>
<evidence type="ECO:0000256" key="9">
    <source>
        <dbReference type="HAMAP-Rule" id="MF_00135"/>
    </source>
</evidence>
<dbReference type="STRING" id="388408.LAX5112_03824"/>